<name>A0ACC1P3Y9_9PEZI</name>
<proteinExistence type="predicted"/>
<protein>
    <submittedName>
        <fullName evidence="1">Uncharacterized protein</fullName>
    </submittedName>
</protein>
<keyword evidence="2" id="KW-1185">Reference proteome</keyword>
<sequence length="487" mass="53866">MDRCASVLLAFPPRGDLTDNETYHKAASAHIHRLSKMLKEQSRELVAFSTELFNVLDPAVHSLSYLTILNALMFPSLPADIPQEFVLEKLVTFMMAFDGRQCRYAGLPLLETMEAVGSGRLLPPSVAVEALATAILKLDPSGTMLTSSHLLLASLAYNTDNIQPALPVIDKDIVFYPGMANHENAQYQCDPGLSSASYISRGTGLTKVLKSSMVLEYDLVCGMTYCARQEWDKARAAFERVVTFPTKDGGCSKIMVDGFKKWILVSLLSQGKHSTTPPYTTASTIKTLEVLGRNYVDLAAAFVTDDVQLFKLEADNQQQVWLEDGNAGLVKEVVASYQKWRVLSLQKIYTKISIAEIRLQTKSAETGAVLNKDEDVEALIQSMIIEGMLKGVIEKNDDGTKFLAFLSPTAHPSEQEFQRELKHTAAKLQELTPIFDATNLRLATSREFIKWAVKENKRDKSNDAQDPTLGFDAQIDDEDLMGGLPAN</sequence>
<gene>
    <name evidence="1" type="ORF">NUW58_g5568</name>
</gene>
<organism evidence="1 2">
    <name type="scientific">Xylaria curta</name>
    <dbReference type="NCBI Taxonomy" id="42375"/>
    <lineage>
        <taxon>Eukaryota</taxon>
        <taxon>Fungi</taxon>
        <taxon>Dikarya</taxon>
        <taxon>Ascomycota</taxon>
        <taxon>Pezizomycotina</taxon>
        <taxon>Sordariomycetes</taxon>
        <taxon>Xylariomycetidae</taxon>
        <taxon>Xylariales</taxon>
        <taxon>Xylariaceae</taxon>
        <taxon>Xylaria</taxon>
    </lineage>
</organism>
<dbReference type="EMBL" id="JAPDGR010001115">
    <property type="protein sequence ID" value="KAJ2985371.1"/>
    <property type="molecule type" value="Genomic_DNA"/>
</dbReference>
<comment type="caution">
    <text evidence="1">The sequence shown here is derived from an EMBL/GenBank/DDBJ whole genome shotgun (WGS) entry which is preliminary data.</text>
</comment>
<evidence type="ECO:0000313" key="1">
    <source>
        <dbReference type="EMBL" id="KAJ2985371.1"/>
    </source>
</evidence>
<reference evidence="1" key="1">
    <citation type="submission" date="2022-10" db="EMBL/GenBank/DDBJ databases">
        <title>Genome Sequence of Xylaria curta.</title>
        <authorList>
            <person name="Buettner E."/>
        </authorList>
    </citation>
    <scope>NUCLEOTIDE SEQUENCE</scope>
    <source>
        <strain evidence="1">Babe10</strain>
    </source>
</reference>
<dbReference type="Proteomes" id="UP001143856">
    <property type="component" value="Unassembled WGS sequence"/>
</dbReference>
<evidence type="ECO:0000313" key="2">
    <source>
        <dbReference type="Proteomes" id="UP001143856"/>
    </source>
</evidence>
<accession>A0ACC1P3Y9</accession>